<feature type="transmembrane region" description="Helical" evidence="8">
    <location>
        <begin position="154"/>
        <end position="179"/>
    </location>
</feature>
<dbReference type="AlphaFoldDB" id="A0A9P4SH64"/>
<reference evidence="9" key="1">
    <citation type="journal article" date="2020" name="Stud. Mycol.">
        <title>101 Dothideomycetes genomes: a test case for predicting lifestyles and emergence of pathogens.</title>
        <authorList>
            <person name="Haridas S."/>
            <person name="Albert R."/>
            <person name="Binder M."/>
            <person name="Bloem J."/>
            <person name="Labutti K."/>
            <person name="Salamov A."/>
            <person name="Andreopoulos B."/>
            <person name="Baker S."/>
            <person name="Barry K."/>
            <person name="Bills G."/>
            <person name="Bluhm B."/>
            <person name="Cannon C."/>
            <person name="Castanera R."/>
            <person name="Culley D."/>
            <person name="Daum C."/>
            <person name="Ezra D."/>
            <person name="Gonzalez J."/>
            <person name="Henrissat B."/>
            <person name="Kuo A."/>
            <person name="Liang C."/>
            <person name="Lipzen A."/>
            <person name="Lutzoni F."/>
            <person name="Magnuson J."/>
            <person name="Mondo S."/>
            <person name="Nolan M."/>
            <person name="Ohm R."/>
            <person name="Pangilinan J."/>
            <person name="Park H.-J."/>
            <person name="Ramirez L."/>
            <person name="Alfaro M."/>
            <person name="Sun H."/>
            <person name="Tritt A."/>
            <person name="Yoshinaga Y."/>
            <person name="Zwiers L.-H."/>
            <person name="Turgeon B."/>
            <person name="Goodwin S."/>
            <person name="Spatafora J."/>
            <person name="Crous P."/>
            <person name="Grigoriev I."/>
        </authorList>
    </citation>
    <scope>NUCLEOTIDE SEQUENCE</scope>
    <source>
        <strain evidence="9">CBS 101060</strain>
    </source>
</reference>
<evidence type="ECO:0000313" key="10">
    <source>
        <dbReference type="Proteomes" id="UP000799429"/>
    </source>
</evidence>
<feature type="region of interest" description="Disordered" evidence="7">
    <location>
        <begin position="1"/>
        <end position="61"/>
    </location>
</feature>
<feature type="compositionally biased region" description="Polar residues" evidence="7">
    <location>
        <begin position="123"/>
        <end position="138"/>
    </location>
</feature>
<sequence>MPHSTIEETTADPPPILRPLPRRPFELSPTDSFPSTPHNERSNSNPNLELTNGTSTPSRSRSILNLTSSTLFGIYSPTTEDNHIGTSVPPTPWGTGAETPRGRNGSVDSQSIRSSLAGLQLDGSRSQTGPGRPTSRSKGTGAGLKHRQPSRWSVIATVVGSTAVLFGFGVAYGVIISHLRDNRHFAPVRVEGIDRNSKIYLAFWGLAGVWMGNMLPWVDSVWETRTVPSSPLVNGVREKFTPENERAKGMVDEDAPARGDWSQIVRSIGAFVGIAFAI</sequence>
<evidence type="ECO:0000256" key="2">
    <source>
        <dbReference type="ARBA" id="ARBA00007475"/>
    </source>
</evidence>
<evidence type="ECO:0000313" key="9">
    <source>
        <dbReference type="EMBL" id="KAF2842841.1"/>
    </source>
</evidence>
<dbReference type="GO" id="GO:0016126">
    <property type="term" value="P:sterol biosynthetic process"/>
    <property type="evidence" value="ECO:0007669"/>
    <property type="project" value="TreeGrafter"/>
</dbReference>
<dbReference type="Proteomes" id="UP000799429">
    <property type="component" value="Unassembled WGS sequence"/>
</dbReference>
<evidence type="ECO:0000256" key="6">
    <source>
        <dbReference type="ARBA" id="ARBA00023136"/>
    </source>
</evidence>
<proteinExistence type="inferred from homology"/>
<comment type="caution">
    <text evidence="9">The sequence shown here is derived from an EMBL/GenBank/DDBJ whole genome shotgun (WGS) entry which is preliminary data.</text>
</comment>
<keyword evidence="3 8" id="KW-0812">Transmembrane</keyword>
<dbReference type="EMBL" id="MU006089">
    <property type="protein sequence ID" value="KAF2842841.1"/>
    <property type="molecule type" value="Genomic_DNA"/>
</dbReference>
<feature type="non-terminal residue" evidence="9">
    <location>
        <position position="278"/>
    </location>
</feature>
<evidence type="ECO:0000256" key="1">
    <source>
        <dbReference type="ARBA" id="ARBA00004477"/>
    </source>
</evidence>
<evidence type="ECO:0000256" key="7">
    <source>
        <dbReference type="SAM" id="MobiDB-lite"/>
    </source>
</evidence>
<feature type="compositionally biased region" description="Polar residues" evidence="7">
    <location>
        <begin position="30"/>
        <end position="61"/>
    </location>
</feature>
<name>A0A9P4SH64_9PEZI</name>
<organism evidence="9 10">
    <name type="scientific">Patellaria atrata CBS 101060</name>
    <dbReference type="NCBI Taxonomy" id="1346257"/>
    <lineage>
        <taxon>Eukaryota</taxon>
        <taxon>Fungi</taxon>
        <taxon>Dikarya</taxon>
        <taxon>Ascomycota</taxon>
        <taxon>Pezizomycotina</taxon>
        <taxon>Dothideomycetes</taxon>
        <taxon>Dothideomycetes incertae sedis</taxon>
        <taxon>Patellariales</taxon>
        <taxon>Patellariaceae</taxon>
        <taxon>Patellaria</taxon>
    </lineage>
</organism>
<comment type="subcellular location">
    <subcellularLocation>
        <location evidence="1">Endoplasmic reticulum membrane</location>
        <topology evidence="1">Multi-pass membrane protein</topology>
    </subcellularLocation>
</comment>
<gene>
    <name evidence="9" type="ORF">M501DRAFT_1012233</name>
</gene>
<dbReference type="InterPro" id="IPR025929">
    <property type="entry name" value="INSIG_fam"/>
</dbReference>
<dbReference type="PANTHER" id="PTHR15301:SF3">
    <property type="entry name" value="PROTEIN NSG1-RELATED"/>
    <property type="match status" value="1"/>
</dbReference>
<keyword evidence="6 8" id="KW-0472">Membrane</keyword>
<evidence type="ECO:0000256" key="8">
    <source>
        <dbReference type="SAM" id="Phobius"/>
    </source>
</evidence>
<keyword evidence="4" id="KW-0256">Endoplasmic reticulum</keyword>
<keyword evidence="5 8" id="KW-1133">Transmembrane helix</keyword>
<keyword evidence="10" id="KW-1185">Reference proteome</keyword>
<dbReference type="OrthoDB" id="205546at2759"/>
<protein>
    <submittedName>
        <fullName evidence="9">Uncharacterized protein</fullName>
    </submittedName>
</protein>
<evidence type="ECO:0000256" key="3">
    <source>
        <dbReference type="ARBA" id="ARBA00022692"/>
    </source>
</evidence>
<accession>A0A9P4SH64</accession>
<feature type="transmembrane region" description="Helical" evidence="8">
    <location>
        <begin position="199"/>
        <end position="218"/>
    </location>
</feature>
<evidence type="ECO:0000256" key="5">
    <source>
        <dbReference type="ARBA" id="ARBA00022989"/>
    </source>
</evidence>
<dbReference type="Pfam" id="PF07281">
    <property type="entry name" value="INSIG"/>
    <property type="match status" value="1"/>
</dbReference>
<evidence type="ECO:0000256" key="4">
    <source>
        <dbReference type="ARBA" id="ARBA00022824"/>
    </source>
</evidence>
<comment type="similarity">
    <text evidence="2">Belongs to the INSIG family.</text>
</comment>
<dbReference type="PANTHER" id="PTHR15301">
    <property type="entry name" value="INSULIN-INDUCED GENE 1"/>
    <property type="match status" value="1"/>
</dbReference>
<dbReference type="GO" id="GO:0005789">
    <property type="term" value="C:endoplasmic reticulum membrane"/>
    <property type="evidence" value="ECO:0007669"/>
    <property type="project" value="UniProtKB-SubCell"/>
</dbReference>
<feature type="region of interest" description="Disordered" evidence="7">
    <location>
        <begin position="78"/>
        <end position="146"/>
    </location>
</feature>